<dbReference type="InterPro" id="IPR036318">
    <property type="entry name" value="FAD-bd_PCMH-like_sf"/>
</dbReference>
<evidence type="ECO:0000256" key="4">
    <source>
        <dbReference type="ARBA" id="ARBA00023002"/>
    </source>
</evidence>
<reference evidence="6" key="1">
    <citation type="submission" date="2018-05" db="EMBL/GenBank/DDBJ databases">
        <authorList>
            <person name="Lanie J.A."/>
            <person name="Ng W.-L."/>
            <person name="Kazmierczak K.M."/>
            <person name="Andrzejewski T.M."/>
            <person name="Davidsen T.M."/>
            <person name="Wayne K.J."/>
            <person name="Tettelin H."/>
            <person name="Glass J.I."/>
            <person name="Rusch D."/>
            <person name="Podicherti R."/>
            <person name="Tsui H.-C.T."/>
            <person name="Winkler M.E."/>
        </authorList>
    </citation>
    <scope>NUCLEOTIDE SEQUENCE</scope>
</reference>
<dbReference type="GO" id="GO:0071949">
    <property type="term" value="F:FAD binding"/>
    <property type="evidence" value="ECO:0007669"/>
    <property type="project" value="InterPro"/>
</dbReference>
<proteinExistence type="predicted"/>
<dbReference type="Pfam" id="PF02913">
    <property type="entry name" value="FAD-oxidase_C"/>
    <property type="match status" value="1"/>
</dbReference>
<evidence type="ECO:0000256" key="2">
    <source>
        <dbReference type="ARBA" id="ARBA00022630"/>
    </source>
</evidence>
<evidence type="ECO:0000256" key="3">
    <source>
        <dbReference type="ARBA" id="ARBA00022827"/>
    </source>
</evidence>
<dbReference type="Gene3D" id="3.30.465.10">
    <property type="match status" value="1"/>
</dbReference>
<protein>
    <recommendedName>
        <fullName evidence="5">FAD-binding PCMH-type domain-containing protein</fullName>
    </recommendedName>
</protein>
<dbReference type="PANTHER" id="PTHR11748:SF103">
    <property type="entry name" value="GLYCOLATE OXIDASE SUBUNIT GLCE"/>
    <property type="match status" value="1"/>
</dbReference>
<dbReference type="InterPro" id="IPR016171">
    <property type="entry name" value="Vanillyl_alc_oxidase_C-sub2"/>
</dbReference>
<sequence>MEPTLRDQLARILGGSTVLPGHGHEIDGITPQAVVRPVDRLQVSEVLRWASSENVSLLPRGGGTRTGLGNVPRKADVVLDLGDLDKLVDYQPADMTAIVEAGMTLTSLQEQLALGGEFVPLEAGIPGRSTVGGILSVGSGGPLSYAYGLPREWLIGIGVITPQGVATKAGGNVVKNVTGYDLNKLYAGSLGTLGVIVEASFKLLPINPHDGTLLASFPSQADSIAACRKLLHSPAAPMGCHSVTSGVSRRLQDSLQAASQGLGLGEEETSLSFAFYSGRARATGRRLEEAAALLLAEGATAVQRVEGLAAKSMLRWVTDIPSEASNSSALVIKISVQSRYAARASAECGDVLLFGEKPEQMADPGFGSIRLFWPEQSESPARGVDADQPVLDAVQKTRQIAHRYEGSAVVEQCPLPVKRQIDVWGDPPDSLAIMQSIKNQFDPRGILNPGRFLGGI</sequence>
<organism evidence="6">
    <name type="scientific">marine metagenome</name>
    <dbReference type="NCBI Taxonomy" id="408172"/>
    <lineage>
        <taxon>unclassified sequences</taxon>
        <taxon>metagenomes</taxon>
        <taxon>ecological metagenomes</taxon>
    </lineage>
</organism>
<dbReference type="SUPFAM" id="SSF55103">
    <property type="entry name" value="FAD-linked oxidases, C-terminal domain"/>
    <property type="match status" value="1"/>
</dbReference>
<dbReference type="PROSITE" id="PS51387">
    <property type="entry name" value="FAD_PCMH"/>
    <property type="match status" value="1"/>
</dbReference>
<dbReference type="EMBL" id="UINC01004234">
    <property type="protein sequence ID" value="SVA12827.1"/>
    <property type="molecule type" value="Genomic_DNA"/>
</dbReference>
<dbReference type="GO" id="GO:0016491">
    <property type="term" value="F:oxidoreductase activity"/>
    <property type="evidence" value="ECO:0007669"/>
    <property type="project" value="UniProtKB-KW"/>
</dbReference>
<dbReference type="SUPFAM" id="SSF56176">
    <property type="entry name" value="FAD-binding/transporter-associated domain-like"/>
    <property type="match status" value="1"/>
</dbReference>
<evidence type="ECO:0000256" key="1">
    <source>
        <dbReference type="ARBA" id="ARBA00001974"/>
    </source>
</evidence>
<keyword evidence="4" id="KW-0560">Oxidoreductase</keyword>
<name>A0A381TDM7_9ZZZZ</name>
<dbReference type="InterPro" id="IPR004113">
    <property type="entry name" value="FAD-bd_oxidored_4_C"/>
</dbReference>
<keyword evidence="2" id="KW-0285">Flavoprotein</keyword>
<dbReference type="InterPro" id="IPR006094">
    <property type="entry name" value="Oxid_FAD_bind_N"/>
</dbReference>
<dbReference type="AlphaFoldDB" id="A0A381TDM7"/>
<dbReference type="Pfam" id="PF01565">
    <property type="entry name" value="FAD_binding_4"/>
    <property type="match status" value="1"/>
</dbReference>
<dbReference type="InterPro" id="IPR016164">
    <property type="entry name" value="FAD-linked_Oxase-like_C"/>
</dbReference>
<feature type="domain" description="FAD-binding PCMH-type" evidence="5">
    <location>
        <begin position="27"/>
        <end position="206"/>
    </location>
</feature>
<evidence type="ECO:0000259" key="5">
    <source>
        <dbReference type="PROSITE" id="PS51387"/>
    </source>
</evidence>
<keyword evidence="3" id="KW-0274">FAD</keyword>
<dbReference type="InterPro" id="IPR016169">
    <property type="entry name" value="FAD-bd_PCMH_sub2"/>
</dbReference>
<dbReference type="InterPro" id="IPR016166">
    <property type="entry name" value="FAD-bd_PCMH"/>
</dbReference>
<comment type="cofactor">
    <cofactor evidence="1">
        <name>FAD</name>
        <dbReference type="ChEBI" id="CHEBI:57692"/>
    </cofactor>
</comment>
<dbReference type="PANTHER" id="PTHR11748">
    <property type="entry name" value="D-LACTATE DEHYDROGENASE"/>
    <property type="match status" value="1"/>
</dbReference>
<accession>A0A381TDM7</accession>
<evidence type="ECO:0000313" key="6">
    <source>
        <dbReference type="EMBL" id="SVA12827.1"/>
    </source>
</evidence>
<gene>
    <name evidence="6" type="ORF">METZ01_LOCUS65681</name>
</gene>
<dbReference type="Gene3D" id="1.10.45.10">
    <property type="entry name" value="Vanillyl-alcohol Oxidase, Chain A, domain 4"/>
    <property type="match status" value="1"/>
</dbReference>